<organism evidence="1 2">
    <name type="scientific">Mesorhizobium qingshengii</name>
    <dbReference type="NCBI Taxonomy" id="1165689"/>
    <lineage>
        <taxon>Bacteria</taxon>
        <taxon>Pseudomonadati</taxon>
        <taxon>Pseudomonadota</taxon>
        <taxon>Alphaproteobacteria</taxon>
        <taxon>Hyphomicrobiales</taxon>
        <taxon>Phyllobacteriaceae</taxon>
        <taxon>Mesorhizobium</taxon>
    </lineage>
</organism>
<evidence type="ECO:0000313" key="1">
    <source>
        <dbReference type="EMBL" id="SDA97000.1"/>
    </source>
</evidence>
<dbReference type="AlphaFoldDB" id="A0A1G5ZR04"/>
<gene>
    <name evidence="1" type="ORF">SAMN02927914_05777</name>
</gene>
<accession>A0A1G5ZR04</accession>
<dbReference type="Proteomes" id="UP000198588">
    <property type="component" value="Unassembled WGS sequence"/>
</dbReference>
<evidence type="ECO:0000313" key="2">
    <source>
        <dbReference type="Proteomes" id="UP000198588"/>
    </source>
</evidence>
<name>A0A1G5ZR04_9HYPH</name>
<dbReference type="OrthoDB" id="9867620at2"/>
<reference evidence="1 2" key="1">
    <citation type="submission" date="2016-10" db="EMBL/GenBank/DDBJ databases">
        <authorList>
            <person name="de Groot N.N."/>
        </authorList>
    </citation>
    <scope>NUCLEOTIDE SEQUENCE [LARGE SCALE GENOMIC DNA]</scope>
    <source>
        <strain evidence="1 2">CGMCC 1.12097</strain>
    </source>
</reference>
<dbReference type="RefSeq" id="WP_143019537.1">
    <property type="nucleotide sequence ID" value="NZ_FMXM01000025.1"/>
</dbReference>
<evidence type="ECO:0008006" key="3">
    <source>
        <dbReference type="Google" id="ProtNLM"/>
    </source>
</evidence>
<sequence>MAGRLLPSLGLVALGAGLGMSFGAFGESTNFSHLGQVIEYQTGRPVEAAIKAWPQSVRTGRDGDCSLYGDTPLDSRRSDGDGHFQLEISSESHTYTVTYCASGFVPRDDRDLPNDRQGEVLPTPARLWPIKMSEGDAVAFNQAVASRLVFSLNEIAYLRKVDTKAFQQIVDQIAERSPDGDTIQALSSLAGLWDK</sequence>
<proteinExistence type="predicted"/>
<dbReference type="EMBL" id="FMXM01000025">
    <property type="protein sequence ID" value="SDA97000.1"/>
    <property type="molecule type" value="Genomic_DNA"/>
</dbReference>
<dbReference type="STRING" id="1165689.SAMN02927914_05777"/>
<protein>
    <recommendedName>
        <fullName evidence="3">Carboxypeptidase regulatory-like domain-containing protein</fullName>
    </recommendedName>
</protein>